<dbReference type="CDD" id="cd06338">
    <property type="entry name" value="PBP1_ABC_ligand_binding-like"/>
    <property type="match status" value="1"/>
</dbReference>
<dbReference type="AlphaFoldDB" id="A0A9W5B4T1"/>
<accession>A0A9W5B4T1</accession>
<evidence type="ECO:0000259" key="4">
    <source>
        <dbReference type="Pfam" id="PF13458"/>
    </source>
</evidence>
<dbReference type="Pfam" id="PF13458">
    <property type="entry name" value="Peripla_BP_6"/>
    <property type="match status" value="1"/>
</dbReference>
<dbReference type="PANTHER" id="PTHR30483">
    <property type="entry name" value="LEUCINE-SPECIFIC-BINDING PROTEIN"/>
    <property type="match status" value="1"/>
</dbReference>
<evidence type="ECO:0000256" key="1">
    <source>
        <dbReference type="ARBA" id="ARBA00010062"/>
    </source>
</evidence>
<evidence type="ECO:0000313" key="5">
    <source>
        <dbReference type="EMBL" id="CUW97564.1"/>
    </source>
</evidence>
<keyword evidence="6" id="KW-1185">Reference proteome</keyword>
<dbReference type="InterPro" id="IPR028082">
    <property type="entry name" value="Peripla_BP_I"/>
</dbReference>
<feature type="domain" description="Leucine-binding protein" evidence="4">
    <location>
        <begin position="70"/>
        <end position="416"/>
    </location>
</feature>
<gene>
    <name evidence="5" type="ORF">AGR2A_Lc30185</name>
</gene>
<dbReference type="PANTHER" id="PTHR30483:SF6">
    <property type="entry name" value="PERIPLASMIC BINDING PROTEIN OF ABC TRANSPORTER FOR NATURAL AMINO ACIDS"/>
    <property type="match status" value="1"/>
</dbReference>
<evidence type="ECO:0000313" key="6">
    <source>
        <dbReference type="Proteomes" id="UP000191933"/>
    </source>
</evidence>
<keyword evidence="3" id="KW-0029">Amino-acid transport</keyword>
<dbReference type="Gene3D" id="3.40.50.2300">
    <property type="match status" value="2"/>
</dbReference>
<organism evidence="5 6">
    <name type="scientific">Agrobacterium genomosp. 2 str. CFBP 5494</name>
    <dbReference type="NCBI Taxonomy" id="1183436"/>
    <lineage>
        <taxon>Bacteria</taxon>
        <taxon>Pseudomonadati</taxon>
        <taxon>Pseudomonadota</taxon>
        <taxon>Alphaproteobacteria</taxon>
        <taxon>Hyphomicrobiales</taxon>
        <taxon>Rhizobiaceae</taxon>
        <taxon>Rhizobium/Agrobacterium group</taxon>
        <taxon>Agrobacterium</taxon>
        <taxon>Agrobacterium tumefaciens complex</taxon>
    </lineage>
</organism>
<dbReference type="Proteomes" id="UP000191933">
    <property type="component" value="Unassembled WGS sequence"/>
</dbReference>
<comment type="caution">
    <text evidence="5">The sequence shown here is derived from an EMBL/GenBank/DDBJ whole genome shotgun (WGS) entry which is preliminary data.</text>
</comment>
<evidence type="ECO:0000256" key="2">
    <source>
        <dbReference type="ARBA" id="ARBA00022729"/>
    </source>
</evidence>
<sequence>MHYTSAFYMQLSLLNFDLRVGSLEEKGCPIERFGRNIMNNLKRRTLFCLLSGAALSAVSFSHATAQDRTSVKIGYAVSKSGANATGAGITTIPNYKLWVKEVNDAGGLTLPDGKRLPVDVVEYDDRSSAEDAVRFTERLASQDKVDFILPPWGTGFNLAVAPLYDRFGYPQLAVTGVTDKAPDFAKRWKKSFWMLGGGHDYAVALADVLKAAREAGQINDKVAVISVADGFGIDLIKAARPALKEAGFTLAYDKTYPVGTSDFAALVNEAAASGADSFIAFSYPPDSFAVTKQAQTARYNPKVFYVGVGGAFPIFPKVSDGKQEGVISIGGVDGSSDRIEDYFKRHEAFIGTKPDSWASAITYASLEMLAQSIQRVGLDRAAVAGELSTGSFDTVIGPVKLEDNQLRQLWWAGQWQGERFVAIAPAERPGAAKPLVPKPQW</sequence>
<proteinExistence type="inferred from homology"/>
<name>A0A9W5B4T1_9HYPH</name>
<protein>
    <submittedName>
        <fullName evidence="5">ABC-type branched-chain amino acid transport system, periplasmic component</fullName>
    </submittedName>
</protein>
<comment type="similarity">
    <text evidence="1">Belongs to the leucine-binding protein family.</text>
</comment>
<evidence type="ECO:0000256" key="3">
    <source>
        <dbReference type="ARBA" id="ARBA00022970"/>
    </source>
</evidence>
<dbReference type="EMBL" id="FBVY01000032">
    <property type="protein sequence ID" value="CUW97564.1"/>
    <property type="molecule type" value="Genomic_DNA"/>
</dbReference>
<keyword evidence="2" id="KW-0732">Signal</keyword>
<dbReference type="GO" id="GO:0006865">
    <property type="term" value="P:amino acid transport"/>
    <property type="evidence" value="ECO:0007669"/>
    <property type="project" value="UniProtKB-KW"/>
</dbReference>
<dbReference type="InterPro" id="IPR028081">
    <property type="entry name" value="Leu-bd"/>
</dbReference>
<dbReference type="SUPFAM" id="SSF53822">
    <property type="entry name" value="Periplasmic binding protein-like I"/>
    <property type="match status" value="1"/>
</dbReference>
<reference evidence="5 6" key="1">
    <citation type="submission" date="2016-01" db="EMBL/GenBank/DDBJ databases">
        <authorList>
            <person name="Regsiter A."/>
            <person name="william w."/>
        </authorList>
    </citation>
    <scope>NUCLEOTIDE SEQUENCE [LARGE SCALE GENOMIC DNA]</scope>
    <source>
        <strain evidence="5 6">CFBP 5494</strain>
    </source>
</reference>
<dbReference type="InterPro" id="IPR051010">
    <property type="entry name" value="BCAA_transport"/>
</dbReference>
<keyword evidence="3" id="KW-0813">Transport</keyword>